<dbReference type="OrthoDB" id="5069333at2759"/>
<sequence length="879" mass="102712">MGKKRSRLSKVCDFCKKRKVKCDLGNPCSTCIKYKRSPCVYSEQVHQPERKSSDELNNVFSTSNRSSASSVNSKEFHKDNVQDELSFLREKIATLEKSVQLQQNGGSPIYSPIDINSPEKLDPNMMIGHNPVESEFDTYNFFDGYSPTNDKEPLRRRNFGPLAWITLLKVDNGLSTVWKNLNDLKDKYKFEYTQVEKNFKEKADEEEGANDIRPYRDMKLEKKEKVNLSKAVCLGLSFYEGGLDQELELVEKIRLVLPKQKVIWLLYKRFFTHLYPAFPFIDEVIFKEQVQKLIGYEAHLDFNVSVKVEKRLDFASLGILLLMLRFSYISLFSYDSTINEINFQSNDPSPEAQQIKYLLNNPVNIDVVNISQLCLNQFNIMRNCNITLMQLALLTRMYHNLAPEDGDGIDGGDARVFNATLIHMAMQLGLHREPDKFESFNDEKINNIGRKIWYLVLIHDFNDALSNGNLISVAPDSFDTKTPFYKPGNENVIDVEMEKITCACYPNFETAYEPLYDLFNTMFKVRTPFNMKDLATRLEQLEVHFSSKYQGLTLNYDFNLNQKEIIPNTVKLKIYFSANYWLASIYLHIFNYYERKKNYKLAYYYLKKIFLVVIYEVMPFFCECISHKKNIFKNSIDLIATPKFCSVAHTSLLVITGLYLRLRHTIEKLSLKFNHTARLQDSQYRLHFERLTSCCELLNKSRDIFRDGVARLSHRYYYAWRITKAQNFLTSVLDDSYFRTSFKPDVELDYFTTDMLKEIEFIIESSLNKIKHSKKQQKPVNLFESSSINSTGSSIVDVNEFKPNPEIDSIWLQMMNHKNDKFNFDNFVYNNEPMLNTPNYLNDILNNNHNQDYGIINEPIDVGGLFENFPVDELFKDFS</sequence>
<dbReference type="InterPro" id="IPR001138">
    <property type="entry name" value="Zn2Cys6_DnaBD"/>
</dbReference>
<dbReference type="InterPro" id="IPR050675">
    <property type="entry name" value="OAF3"/>
</dbReference>
<dbReference type="Pfam" id="PF00172">
    <property type="entry name" value="Zn_clus"/>
    <property type="match status" value="1"/>
</dbReference>
<gene>
    <name evidence="7" type="ORF">CANVERA_P4988</name>
</gene>
<keyword evidence="3" id="KW-0804">Transcription</keyword>
<keyword evidence="1" id="KW-0805">Transcription regulation</keyword>
<dbReference type="EMBL" id="CANTUO010000006">
    <property type="protein sequence ID" value="CAI5760478.1"/>
    <property type="molecule type" value="Genomic_DNA"/>
</dbReference>
<evidence type="ECO:0000256" key="4">
    <source>
        <dbReference type="ARBA" id="ARBA00023242"/>
    </source>
</evidence>
<dbReference type="GO" id="GO:0000978">
    <property type="term" value="F:RNA polymerase II cis-regulatory region sequence-specific DNA binding"/>
    <property type="evidence" value="ECO:0007669"/>
    <property type="project" value="TreeGrafter"/>
</dbReference>
<dbReference type="GO" id="GO:0008270">
    <property type="term" value="F:zinc ion binding"/>
    <property type="evidence" value="ECO:0007669"/>
    <property type="project" value="InterPro"/>
</dbReference>
<evidence type="ECO:0000313" key="7">
    <source>
        <dbReference type="EMBL" id="CAI5760478.1"/>
    </source>
</evidence>
<accession>A0A9W4TY21</accession>
<dbReference type="PANTHER" id="PTHR31069">
    <property type="entry name" value="OLEATE-ACTIVATED TRANSCRIPTION FACTOR 1-RELATED"/>
    <property type="match status" value="1"/>
</dbReference>
<dbReference type="PANTHER" id="PTHR31069:SF12">
    <property type="entry name" value="TRANSCRIPTION FACTOR DOMAIN-CONTAINING PROTEIN"/>
    <property type="match status" value="1"/>
</dbReference>
<evidence type="ECO:0000256" key="5">
    <source>
        <dbReference type="SAM" id="MobiDB-lite"/>
    </source>
</evidence>
<name>A0A9W4TY21_9ASCO</name>
<keyword evidence="2" id="KW-0238">DNA-binding</keyword>
<dbReference type="GO" id="GO:0045944">
    <property type="term" value="P:positive regulation of transcription by RNA polymerase II"/>
    <property type="evidence" value="ECO:0007669"/>
    <property type="project" value="TreeGrafter"/>
</dbReference>
<evidence type="ECO:0000256" key="1">
    <source>
        <dbReference type="ARBA" id="ARBA00023015"/>
    </source>
</evidence>
<proteinExistence type="predicted"/>
<reference evidence="7" key="1">
    <citation type="submission" date="2022-12" db="EMBL/GenBank/DDBJ databases">
        <authorList>
            <person name="Brejova B."/>
        </authorList>
    </citation>
    <scope>NUCLEOTIDE SEQUENCE</scope>
</reference>
<evidence type="ECO:0000256" key="2">
    <source>
        <dbReference type="ARBA" id="ARBA00023125"/>
    </source>
</evidence>
<dbReference type="SMART" id="SM00066">
    <property type="entry name" value="GAL4"/>
    <property type="match status" value="1"/>
</dbReference>
<dbReference type="InterPro" id="IPR036864">
    <property type="entry name" value="Zn2-C6_fun-type_DNA-bd_sf"/>
</dbReference>
<evidence type="ECO:0000256" key="3">
    <source>
        <dbReference type="ARBA" id="ARBA00023163"/>
    </source>
</evidence>
<comment type="caution">
    <text evidence="7">The sequence shown here is derived from an EMBL/GenBank/DDBJ whole genome shotgun (WGS) entry which is preliminary data.</text>
</comment>
<dbReference type="AlphaFoldDB" id="A0A9W4TY21"/>
<keyword evidence="4" id="KW-0539">Nucleus</keyword>
<dbReference type="Proteomes" id="UP001152885">
    <property type="component" value="Unassembled WGS sequence"/>
</dbReference>
<dbReference type="Gene3D" id="4.10.240.10">
    <property type="entry name" value="Zn(2)-C6 fungal-type DNA-binding domain"/>
    <property type="match status" value="1"/>
</dbReference>
<organism evidence="7 8">
    <name type="scientific">Candida verbasci</name>
    <dbReference type="NCBI Taxonomy" id="1227364"/>
    <lineage>
        <taxon>Eukaryota</taxon>
        <taxon>Fungi</taxon>
        <taxon>Dikarya</taxon>
        <taxon>Ascomycota</taxon>
        <taxon>Saccharomycotina</taxon>
        <taxon>Pichiomycetes</taxon>
        <taxon>Debaryomycetaceae</taxon>
        <taxon>Candida/Lodderomyces clade</taxon>
        <taxon>Candida</taxon>
    </lineage>
</organism>
<dbReference type="CDD" id="cd12148">
    <property type="entry name" value="fungal_TF_MHR"/>
    <property type="match status" value="1"/>
</dbReference>
<dbReference type="GO" id="GO:0000981">
    <property type="term" value="F:DNA-binding transcription factor activity, RNA polymerase II-specific"/>
    <property type="evidence" value="ECO:0007669"/>
    <property type="project" value="InterPro"/>
</dbReference>
<feature type="domain" description="Zn(2)-C6 fungal-type" evidence="6">
    <location>
        <begin position="11"/>
        <end position="41"/>
    </location>
</feature>
<keyword evidence="8" id="KW-1185">Reference proteome</keyword>
<feature type="compositionally biased region" description="Low complexity" evidence="5">
    <location>
        <begin position="58"/>
        <end position="73"/>
    </location>
</feature>
<dbReference type="GO" id="GO:0005634">
    <property type="term" value="C:nucleus"/>
    <property type="evidence" value="ECO:0007669"/>
    <property type="project" value="TreeGrafter"/>
</dbReference>
<dbReference type="PROSITE" id="PS50048">
    <property type="entry name" value="ZN2_CY6_FUNGAL_2"/>
    <property type="match status" value="1"/>
</dbReference>
<evidence type="ECO:0000259" key="6">
    <source>
        <dbReference type="PROSITE" id="PS50048"/>
    </source>
</evidence>
<feature type="region of interest" description="Disordered" evidence="5">
    <location>
        <begin position="46"/>
        <end position="75"/>
    </location>
</feature>
<dbReference type="SUPFAM" id="SSF57701">
    <property type="entry name" value="Zn2/Cys6 DNA-binding domain"/>
    <property type="match status" value="1"/>
</dbReference>
<dbReference type="CDD" id="cd00067">
    <property type="entry name" value="GAL4"/>
    <property type="match status" value="1"/>
</dbReference>
<dbReference type="PROSITE" id="PS00463">
    <property type="entry name" value="ZN2_CY6_FUNGAL_1"/>
    <property type="match status" value="1"/>
</dbReference>
<protein>
    <recommendedName>
        <fullName evidence="6">Zn(2)-C6 fungal-type domain-containing protein</fullName>
    </recommendedName>
</protein>
<evidence type="ECO:0000313" key="8">
    <source>
        <dbReference type="Proteomes" id="UP001152885"/>
    </source>
</evidence>